<evidence type="ECO:0000256" key="5">
    <source>
        <dbReference type="ARBA" id="ARBA00022692"/>
    </source>
</evidence>
<keyword evidence="11 13" id="KW-0472">Membrane</keyword>
<evidence type="ECO:0000256" key="7">
    <source>
        <dbReference type="ARBA" id="ARBA00022771"/>
    </source>
</evidence>
<evidence type="ECO:0000256" key="4">
    <source>
        <dbReference type="ARBA" id="ARBA00022448"/>
    </source>
</evidence>
<dbReference type="Proteomes" id="UP000815325">
    <property type="component" value="Unassembled WGS sequence"/>
</dbReference>
<comment type="similarity">
    <text evidence="3 13">Belongs to the pex2/pex10/pex12 family.</text>
</comment>
<keyword evidence="7" id="KW-0863">Zinc-finger</keyword>
<keyword evidence="10" id="KW-1133">Transmembrane helix</keyword>
<dbReference type="PANTHER" id="PTHR12888">
    <property type="entry name" value="PEROXISOME ASSEMBLY PROTEIN 12 PEROXIN-12"/>
    <property type="match status" value="1"/>
</dbReference>
<dbReference type="InterPro" id="IPR006845">
    <property type="entry name" value="Pex_N"/>
</dbReference>
<keyword evidence="5" id="KW-0812">Transmembrane</keyword>
<dbReference type="Pfam" id="PF04757">
    <property type="entry name" value="Pex2_Pex12"/>
    <property type="match status" value="1"/>
</dbReference>
<feature type="compositionally biased region" description="Pro residues" evidence="14">
    <location>
        <begin position="310"/>
        <end position="321"/>
    </location>
</feature>
<keyword evidence="8" id="KW-0862">Zinc</keyword>
<dbReference type="InterPro" id="IPR017375">
    <property type="entry name" value="PEX12"/>
</dbReference>
<keyword evidence="17" id="KW-1185">Reference proteome</keyword>
<accession>A0ABQ7GYS2</accession>
<feature type="region of interest" description="Disordered" evidence="14">
    <location>
        <begin position="307"/>
        <end position="326"/>
    </location>
</feature>
<evidence type="ECO:0000313" key="17">
    <source>
        <dbReference type="Proteomes" id="UP000815325"/>
    </source>
</evidence>
<comment type="function">
    <text evidence="13">Component of a retrotranslocation channel required for peroxisome organization by mediating export of the PEX5 receptor from peroxisomes to the cytosol, thereby promoting PEX5 recycling.</text>
</comment>
<evidence type="ECO:0000256" key="12">
    <source>
        <dbReference type="ARBA" id="ARBA00023140"/>
    </source>
</evidence>
<evidence type="ECO:0000256" key="13">
    <source>
        <dbReference type="PIRNR" id="PIRNR038074"/>
    </source>
</evidence>
<proteinExistence type="inferred from homology"/>
<keyword evidence="9" id="KW-0653">Protein transport</keyword>
<dbReference type="PANTHER" id="PTHR12888:SF0">
    <property type="entry name" value="PEROXISOME ASSEMBLY PROTEIN 12"/>
    <property type="match status" value="1"/>
</dbReference>
<evidence type="ECO:0000256" key="9">
    <source>
        <dbReference type="ARBA" id="ARBA00022927"/>
    </source>
</evidence>
<evidence type="ECO:0000313" key="16">
    <source>
        <dbReference type="EMBL" id="KAF5839757.1"/>
    </source>
</evidence>
<keyword evidence="12 13" id="KW-0576">Peroxisome</keyword>
<keyword evidence="4" id="KW-0813">Transport</keyword>
<organism evidence="16 17">
    <name type="scientific">Dunaliella salina</name>
    <name type="common">Green alga</name>
    <name type="synonym">Protococcus salinus</name>
    <dbReference type="NCBI Taxonomy" id="3046"/>
    <lineage>
        <taxon>Eukaryota</taxon>
        <taxon>Viridiplantae</taxon>
        <taxon>Chlorophyta</taxon>
        <taxon>core chlorophytes</taxon>
        <taxon>Chlorophyceae</taxon>
        <taxon>CS clade</taxon>
        <taxon>Chlamydomonadales</taxon>
        <taxon>Dunaliellaceae</taxon>
        <taxon>Dunaliella</taxon>
    </lineage>
</organism>
<sequence length="388" mass="42133">MSFVNLGGDAAATPTYFEVVAADRIVPSLKSAVVYTLSVLSQRRSWVHRLLAYEDEVLALVSLALDWHSLHTADATFAESLYGLCRRRIAAPAPPQAPGTPTRFETGAQAGDAGISERQRRLGLAVEVLVPYLRSKAGQLYKLHAGEGVLGRARARATSRQRAGASDHQPSWAGYARRLLVRAFVNAYPWCHAAMESSTLAYHIAYLLGVAPTHRPTLHALRMQVSRVSAQDMARLNKAKEAARQARFAAVKAAGQPAAITSLRQGLLHAIHFLSDNTRNTLIVAVFAFKALEWWYTSAEEHLAAGKALPVPPPPPPPRPSPKGVGLPADTSHCPICRKPCVNPAQVATSGYLGCYPCVFSYVQDHGLCPVTQVPTLVDHVRKLYDTM</sequence>
<keyword evidence="6" id="KW-0479">Metal-binding</keyword>
<evidence type="ECO:0000256" key="10">
    <source>
        <dbReference type="ARBA" id="ARBA00022989"/>
    </source>
</evidence>
<name>A0ABQ7GYS2_DUNSA</name>
<evidence type="ECO:0000256" key="3">
    <source>
        <dbReference type="ARBA" id="ARBA00008704"/>
    </source>
</evidence>
<evidence type="ECO:0000256" key="11">
    <source>
        <dbReference type="ARBA" id="ARBA00023136"/>
    </source>
</evidence>
<dbReference type="EMBL" id="MU069533">
    <property type="protein sequence ID" value="KAF5839757.1"/>
    <property type="molecule type" value="Genomic_DNA"/>
</dbReference>
<evidence type="ECO:0000256" key="2">
    <source>
        <dbReference type="ARBA" id="ARBA00004906"/>
    </source>
</evidence>
<evidence type="ECO:0000256" key="14">
    <source>
        <dbReference type="SAM" id="MobiDB-lite"/>
    </source>
</evidence>
<evidence type="ECO:0000256" key="1">
    <source>
        <dbReference type="ARBA" id="ARBA00004585"/>
    </source>
</evidence>
<dbReference type="SUPFAM" id="SSF57850">
    <property type="entry name" value="RING/U-box"/>
    <property type="match status" value="1"/>
</dbReference>
<dbReference type="CDD" id="cd16451">
    <property type="entry name" value="mRING_PEX12"/>
    <property type="match status" value="1"/>
</dbReference>
<comment type="caution">
    <text evidence="16">The sequence shown here is derived from an EMBL/GenBank/DDBJ whole genome shotgun (WGS) entry which is preliminary data.</text>
</comment>
<comment type="pathway">
    <text evidence="2">Protein modification; protein ubiquitination.</text>
</comment>
<protein>
    <recommendedName>
        <fullName evidence="13">Peroxisome biogenesis protein 12</fullName>
    </recommendedName>
    <alternativeName>
        <fullName evidence="13">Peroxin-12</fullName>
    </alternativeName>
</protein>
<evidence type="ECO:0000259" key="15">
    <source>
        <dbReference type="Pfam" id="PF04757"/>
    </source>
</evidence>
<comment type="subcellular location">
    <subcellularLocation>
        <location evidence="1">Peroxisome membrane</location>
        <topology evidence="1">Multi-pass membrane protein</topology>
    </subcellularLocation>
</comment>
<evidence type="ECO:0000256" key="8">
    <source>
        <dbReference type="ARBA" id="ARBA00022833"/>
    </source>
</evidence>
<gene>
    <name evidence="16" type="ORF">DUNSADRAFT_18635</name>
</gene>
<evidence type="ECO:0000256" key="6">
    <source>
        <dbReference type="ARBA" id="ARBA00022723"/>
    </source>
</evidence>
<feature type="domain" description="Pex N-terminal" evidence="15">
    <location>
        <begin position="25"/>
        <end position="298"/>
    </location>
</feature>
<reference evidence="16" key="1">
    <citation type="submission" date="2017-08" db="EMBL/GenBank/DDBJ databases">
        <authorList>
            <person name="Polle J.E."/>
            <person name="Barry K."/>
            <person name="Cushman J."/>
            <person name="Schmutz J."/>
            <person name="Tran D."/>
            <person name="Hathwaick L.T."/>
            <person name="Yim W.C."/>
            <person name="Jenkins J."/>
            <person name="Mckie-Krisberg Z.M."/>
            <person name="Prochnik S."/>
            <person name="Lindquist E."/>
            <person name="Dockter R.B."/>
            <person name="Adam C."/>
            <person name="Molina H."/>
            <person name="Bunkerborg J."/>
            <person name="Jin E."/>
            <person name="Buchheim M."/>
            <person name="Magnuson J."/>
        </authorList>
    </citation>
    <scope>NUCLEOTIDE SEQUENCE</scope>
    <source>
        <strain evidence="16">CCAP 19/18</strain>
    </source>
</reference>
<dbReference type="PIRSF" id="PIRSF038074">
    <property type="entry name" value="Peroxisome_assembly_p12"/>
    <property type="match status" value="1"/>
</dbReference>